<gene>
    <name evidence="6" type="ORF">UR35_C0001G0056</name>
</gene>
<sequence length="365" mass="41355">MSSKIIKFVDLAGEYRNIKKEINQSVQRVLNSGVYVLGQEVENFENKFASYIGTKYAVGLASGTDALTLAIKSLSLKEGESILVPANVYPTIFGVALSGIKIKLTDVNPKSLNIDIENIKKYYSREVKAVLVVHLYGNPVDMSPIVKFCKEKKIYLIEDCAQATGSIYKNKKVGSFGDVSCFSFYPTKNLGTYGDGGAVLTNNKKIYEKVKSLRMYGEQGRYNSLEIGHNSRLDEIHAAILSVKLKHIDKWNLKRRKIAKLYNLLLTKKGIDVVEENRLGKSNYHLYVIKINNRQKLMDNLRTHGIPSVIHYPLPIHFVKSFSYLGYKKGSFPITEKYTERILTLPIYPEIKQDDIIKICQLIKI</sequence>
<keyword evidence="6" id="KW-0032">Aminotransferase</keyword>
<dbReference type="GO" id="GO:0000271">
    <property type="term" value="P:polysaccharide biosynthetic process"/>
    <property type="evidence" value="ECO:0007669"/>
    <property type="project" value="TreeGrafter"/>
</dbReference>
<feature type="modified residue" description="N6-(pyridoxal phosphate)lysine" evidence="4">
    <location>
        <position position="188"/>
    </location>
</feature>
<evidence type="ECO:0000256" key="4">
    <source>
        <dbReference type="PIRSR" id="PIRSR000390-2"/>
    </source>
</evidence>
<name>A0A0F9ZMP6_9BACT</name>
<reference evidence="6 7" key="1">
    <citation type="journal article" date="2015" name="Nature">
        <title>rRNA introns, odd ribosomes, and small enigmatic genomes across a large radiation of phyla.</title>
        <authorList>
            <person name="Brown C.T."/>
            <person name="Hug L.A."/>
            <person name="Thomas B.C."/>
            <person name="Sharon I."/>
            <person name="Castelle C.J."/>
            <person name="Singh A."/>
            <person name="Wilkins M.J."/>
            <person name="Williams K.H."/>
            <person name="Banfield J.F."/>
        </authorList>
    </citation>
    <scope>NUCLEOTIDE SEQUENCE [LARGE SCALE GENOMIC DNA]</scope>
</reference>
<dbReference type="PANTHER" id="PTHR30244">
    <property type="entry name" value="TRANSAMINASE"/>
    <property type="match status" value="1"/>
</dbReference>
<dbReference type="CDD" id="cd00616">
    <property type="entry name" value="AHBA_syn"/>
    <property type="match status" value="1"/>
</dbReference>
<comment type="similarity">
    <text evidence="2 5">Belongs to the DegT/DnrJ/EryC1 family.</text>
</comment>
<dbReference type="Gene3D" id="3.40.640.10">
    <property type="entry name" value="Type I PLP-dependent aspartate aminotransferase-like (Major domain)"/>
    <property type="match status" value="1"/>
</dbReference>
<dbReference type="GO" id="GO:0008483">
    <property type="term" value="F:transaminase activity"/>
    <property type="evidence" value="ECO:0007669"/>
    <property type="project" value="UniProtKB-KW"/>
</dbReference>
<organism evidence="6 7">
    <name type="scientific">Candidatus Woesebacteria bacterium GW2011_GWB1_33_22</name>
    <dbReference type="NCBI Taxonomy" id="1618566"/>
    <lineage>
        <taxon>Bacteria</taxon>
        <taxon>Candidatus Woeseibacteriota</taxon>
    </lineage>
</organism>
<evidence type="ECO:0000256" key="3">
    <source>
        <dbReference type="PIRSR" id="PIRSR000390-1"/>
    </source>
</evidence>
<dbReference type="PIRSF" id="PIRSF000390">
    <property type="entry name" value="PLP_StrS"/>
    <property type="match status" value="1"/>
</dbReference>
<comment type="caution">
    <text evidence="6">The sequence shown here is derived from an EMBL/GenBank/DDBJ whole genome shotgun (WGS) entry which is preliminary data.</text>
</comment>
<evidence type="ECO:0000256" key="2">
    <source>
        <dbReference type="ARBA" id="ARBA00037999"/>
    </source>
</evidence>
<evidence type="ECO:0000313" key="6">
    <source>
        <dbReference type="EMBL" id="KKP45459.1"/>
    </source>
</evidence>
<dbReference type="PANTHER" id="PTHR30244:SF36">
    <property type="entry name" value="3-OXO-GLUCOSE-6-PHOSPHATE:GLUTAMATE AMINOTRANSFERASE"/>
    <property type="match status" value="1"/>
</dbReference>
<dbReference type="InterPro" id="IPR015424">
    <property type="entry name" value="PyrdxlP-dep_Trfase"/>
</dbReference>
<dbReference type="AlphaFoldDB" id="A0A0F9ZMP6"/>
<dbReference type="InterPro" id="IPR000653">
    <property type="entry name" value="DegT/StrS_aminotransferase"/>
</dbReference>
<dbReference type="InterPro" id="IPR015422">
    <property type="entry name" value="PyrdxlP-dep_Trfase_small"/>
</dbReference>
<dbReference type="EMBL" id="LBOW01000001">
    <property type="protein sequence ID" value="KKP45459.1"/>
    <property type="molecule type" value="Genomic_DNA"/>
</dbReference>
<dbReference type="Proteomes" id="UP000034778">
    <property type="component" value="Unassembled WGS sequence"/>
</dbReference>
<dbReference type="SUPFAM" id="SSF53383">
    <property type="entry name" value="PLP-dependent transferases"/>
    <property type="match status" value="1"/>
</dbReference>
<dbReference type="PATRIC" id="fig|1618566.3.peg.54"/>
<keyword evidence="1 4" id="KW-0663">Pyridoxal phosphate</keyword>
<dbReference type="GO" id="GO:0030170">
    <property type="term" value="F:pyridoxal phosphate binding"/>
    <property type="evidence" value="ECO:0007669"/>
    <property type="project" value="TreeGrafter"/>
</dbReference>
<protein>
    <submittedName>
        <fullName evidence="6">DegT/DnrJ/EryC1/StrS aminotransferase</fullName>
    </submittedName>
</protein>
<accession>A0A0F9ZMP6</accession>
<dbReference type="InterPro" id="IPR015421">
    <property type="entry name" value="PyrdxlP-dep_Trfase_major"/>
</dbReference>
<dbReference type="STRING" id="1618566.UR35_C0001G0056"/>
<feature type="active site" description="Proton acceptor" evidence="3">
    <location>
        <position position="188"/>
    </location>
</feature>
<evidence type="ECO:0000256" key="1">
    <source>
        <dbReference type="ARBA" id="ARBA00022898"/>
    </source>
</evidence>
<evidence type="ECO:0000313" key="7">
    <source>
        <dbReference type="Proteomes" id="UP000034778"/>
    </source>
</evidence>
<dbReference type="Gene3D" id="3.90.1150.10">
    <property type="entry name" value="Aspartate Aminotransferase, domain 1"/>
    <property type="match status" value="1"/>
</dbReference>
<evidence type="ECO:0000256" key="5">
    <source>
        <dbReference type="RuleBase" id="RU004508"/>
    </source>
</evidence>
<dbReference type="Pfam" id="PF01041">
    <property type="entry name" value="DegT_DnrJ_EryC1"/>
    <property type="match status" value="1"/>
</dbReference>
<keyword evidence="6" id="KW-0808">Transferase</keyword>
<proteinExistence type="inferred from homology"/>